<dbReference type="GO" id="GO:0006412">
    <property type="term" value="P:translation"/>
    <property type="evidence" value="ECO:0007669"/>
    <property type="project" value="UniProtKB-UniRule"/>
</dbReference>
<dbReference type="NCBIfam" id="TIGR01071">
    <property type="entry name" value="rplO_bact"/>
    <property type="match status" value="1"/>
</dbReference>
<feature type="compositionally biased region" description="Gly residues" evidence="6">
    <location>
        <begin position="17"/>
        <end position="32"/>
    </location>
</feature>
<dbReference type="PANTHER" id="PTHR12934:SF11">
    <property type="entry name" value="LARGE RIBOSOMAL SUBUNIT PROTEIN UL15M"/>
    <property type="match status" value="1"/>
</dbReference>
<dbReference type="InterPro" id="IPR021131">
    <property type="entry name" value="Ribosomal_uL15/eL18"/>
</dbReference>
<keyword evidence="4" id="KW-0694">RNA-binding</keyword>
<dbReference type="GO" id="GO:0003735">
    <property type="term" value="F:structural constituent of ribosome"/>
    <property type="evidence" value="ECO:0007669"/>
    <property type="project" value="InterPro"/>
</dbReference>
<dbReference type="Pfam" id="PF00828">
    <property type="entry name" value="Ribosomal_L27A"/>
    <property type="match status" value="1"/>
</dbReference>
<comment type="function">
    <text evidence="4">Binds to the 23S rRNA.</text>
</comment>
<dbReference type="Gene3D" id="3.100.10.10">
    <property type="match status" value="1"/>
</dbReference>
<evidence type="ECO:0000256" key="4">
    <source>
        <dbReference type="HAMAP-Rule" id="MF_01341"/>
    </source>
</evidence>
<dbReference type="InterPro" id="IPR036227">
    <property type="entry name" value="Ribosomal_uL15/eL18_sf"/>
</dbReference>
<dbReference type="InterPro" id="IPR005749">
    <property type="entry name" value="Ribosomal_uL15_bac-type"/>
</dbReference>
<keyword evidence="2 4" id="KW-0689">Ribosomal protein</keyword>
<dbReference type="PROSITE" id="PS00475">
    <property type="entry name" value="RIBOSOMAL_L15"/>
    <property type="match status" value="1"/>
</dbReference>
<dbReference type="GO" id="GO:0019843">
    <property type="term" value="F:rRNA binding"/>
    <property type="evidence" value="ECO:0007669"/>
    <property type="project" value="UniProtKB-UniRule"/>
</dbReference>
<evidence type="ECO:0000256" key="5">
    <source>
        <dbReference type="RuleBase" id="RU003888"/>
    </source>
</evidence>
<proteinExistence type="inferred from homology"/>
<dbReference type="InterPro" id="IPR001196">
    <property type="entry name" value="Ribosomal_uL15_CS"/>
</dbReference>
<comment type="subunit">
    <text evidence="4">Part of the 50S ribosomal subunit.</text>
</comment>
<dbReference type="HAMAP" id="MF_01341">
    <property type="entry name" value="Ribosomal_uL15"/>
    <property type="match status" value="1"/>
</dbReference>
<protein>
    <recommendedName>
        <fullName evidence="4">Large ribosomal subunit protein uL15</fullName>
    </recommendedName>
</protein>
<reference evidence="8 9" key="1">
    <citation type="journal article" date="2016" name="Nat. Commun.">
        <title>Thousands of microbial genomes shed light on interconnected biogeochemical processes in an aquifer system.</title>
        <authorList>
            <person name="Anantharaman K."/>
            <person name="Brown C.T."/>
            <person name="Hug L.A."/>
            <person name="Sharon I."/>
            <person name="Castelle C.J."/>
            <person name="Probst A.J."/>
            <person name="Thomas B.C."/>
            <person name="Singh A."/>
            <person name="Wilkins M.J."/>
            <person name="Karaoz U."/>
            <person name="Brodie E.L."/>
            <person name="Williams K.H."/>
            <person name="Hubbard S.S."/>
            <person name="Banfield J.F."/>
        </authorList>
    </citation>
    <scope>NUCLEOTIDE SEQUENCE [LARGE SCALE GENOMIC DNA]</scope>
</reference>
<dbReference type="EMBL" id="MGHF01000029">
    <property type="protein sequence ID" value="OGM62035.1"/>
    <property type="molecule type" value="Genomic_DNA"/>
</dbReference>
<organism evidence="8 9">
    <name type="scientific">Candidatus Woesebacteria bacterium RIFCSPLOWO2_01_FULL_39_21</name>
    <dbReference type="NCBI Taxonomy" id="1802519"/>
    <lineage>
        <taxon>Bacteria</taxon>
        <taxon>Candidatus Woeseibacteriota</taxon>
    </lineage>
</organism>
<dbReference type="InterPro" id="IPR030878">
    <property type="entry name" value="Ribosomal_uL15"/>
</dbReference>
<evidence type="ECO:0000256" key="1">
    <source>
        <dbReference type="ARBA" id="ARBA00007320"/>
    </source>
</evidence>
<accession>A0A1F8BF96</accession>
<evidence type="ECO:0000256" key="2">
    <source>
        <dbReference type="ARBA" id="ARBA00022980"/>
    </source>
</evidence>
<dbReference type="GO" id="GO:0022625">
    <property type="term" value="C:cytosolic large ribosomal subunit"/>
    <property type="evidence" value="ECO:0007669"/>
    <property type="project" value="TreeGrafter"/>
</dbReference>
<keyword evidence="4" id="KW-0699">rRNA-binding</keyword>
<keyword evidence="3 4" id="KW-0687">Ribonucleoprotein</keyword>
<evidence type="ECO:0000259" key="7">
    <source>
        <dbReference type="Pfam" id="PF00828"/>
    </source>
</evidence>
<sequence length="145" mass="15719">MTKIGRVVLKSKKRVGRGYGSGKGGHTSGRGQKGQKARSKIGIIFEGVKIKKSLLIRLPLKRGKGKFKPSGKPIIVNLKHLDLLPSDSVVNLENLIKYKIVDAKDAKRVGVKILGEGELKKKFKIALPISKSALEKVKKIGGSLT</sequence>
<evidence type="ECO:0000313" key="8">
    <source>
        <dbReference type="EMBL" id="OGM62035.1"/>
    </source>
</evidence>
<comment type="caution">
    <text evidence="8">The sequence shown here is derived from an EMBL/GenBank/DDBJ whole genome shotgun (WGS) entry which is preliminary data.</text>
</comment>
<dbReference type="AlphaFoldDB" id="A0A1F8BF96"/>
<evidence type="ECO:0000256" key="6">
    <source>
        <dbReference type="SAM" id="MobiDB-lite"/>
    </source>
</evidence>
<name>A0A1F8BF96_9BACT</name>
<dbReference type="SUPFAM" id="SSF52080">
    <property type="entry name" value="Ribosomal proteins L15p and L18e"/>
    <property type="match status" value="1"/>
</dbReference>
<evidence type="ECO:0000313" key="9">
    <source>
        <dbReference type="Proteomes" id="UP000177082"/>
    </source>
</evidence>
<evidence type="ECO:0000256" key="3">
    <source>
        <dbReference type="ARBA" id="ARBA00023274"/>
    </source>
</evidence>
<dbReference type="STRING" id="1802519.A2961_04645"/>
<comment type="similarity">
    <text evidence="1 4 5">Belongs to the universal ribosomal protein uL15 family.</text>
</comment>
<feature type="domain" description="Large ribosomal subunit protein uL15/eL18" evidence="7">
    <location>
        <begin position="76"/>
        <end position="144"/>
    </location>
</feature>
<feature type="region of interest" description="Disordered" evidence="6">
    <location>
        <begin position="15"/>
        <end position="38"/>
    </location>
</feature>
<dbReference type="Proteomes" id="UP000177082">
    <property type="component" value="Unassembled WGS sequence"/>
</dbReference>
<dbReference type="PANTHER" id="PTHR12934">
    <property type="entry name" value="50S RIBOSOMAL PROTEIN L15"/>
    <property type="match status" value="1"/>
</dbReference>
<gene>
    <name evidence="4" type="primary">rplO</name>
    <name evidence="8" type="ORF">A2961_04645</name>
</gene>